<reference evidence="7" key="1">
    <citation type="submission" date="2021-02" db="EMBL/GenBank/DDBJ databases">
        <authorList>
            <person name="Nowell W R."/>
        </authorList>
    </citation>
    <scope>NUCLEOTIDE SEQUENCE</scope>
</reference>
<evidence type="ECO:0000256" key="5">
    <source>
        <dbReference type="ARBA" id="ARBA00047597"/>
    </source>
</evidence>
<keyword evidence="4" id="KW-0548">Nucleotidyltransferase</keyword>
<organism evidence="7 8">
    <name type="scientific">Rotaria magnacalcarata</name>
    <dbReference type="NCBI Taxonomy" id="392030"/>
    <lineage>
        <taxon>Eukaryota</taxon>
        <taxon>Metazoa</taxon>
        <taxon>Spiralia</taxon>
        <taxon>Gnathifera</taxon>
        <taxon>Rotifera</taxon>
        <taxon>Eurotatoria</taxon>
        <taxon>Bdelloidea</taxon>
        <taxon>Philodinida</taxon>
        <taxon>Philodinidae</taxon>
        <taxon>Rotaria</taxon>
    </lineage>
</organism>
<dbReference type="GO" id="GO:0016779">
    <property type="term" value="F:nucleotidyltransferase activity"/>
    <property type="evidence" value="ECO:0007669"/>
    <property type="project" value="UniProtKB-KW"/>
</dbReference>
<comment type="similarity">
    <text evidence="1 6">Belongs to the Arg-specific ADP-ribosyltransferase family.</text>
</comment>
<gene>
    <name evidence="7" type="ORF">WKI299_LOCUS27652</name>
</gene>
<dbReference type="EC" id="2.4.2.31" evidence="6"/>
<evidence type="ECO:0000256" key="1">
    <source>
        <dbReference type="ARBA" id="ARBA00009558"/>
    </source>
</evidence>
<accession>A0A816WRK4</accession>
<dbReference type="InterPro" id="IPR000768">
    <property type="entry name" value="ART"/>
</dbReference>
<dbReference type="EMBL" id="CAJNRF010012096">
    <property type="protein sequence ID" value="CAF2137535.1"/>
    <property type="molecule type" value="Genomic_DNA"/>
</dbReference>
<keyword evidence="6" id="KW-0521">NADP</keyword>
<protein>
    <recommendedName>
        <fullName evidence="6">NAD(P)(+)--arginine ADP-ribosyltransferase</fullName>
        <ecNumber evidence="6">2.4.2.31</ecNumber>
    </recommendedName>
    <alternativeName>
        <fullName evidence="6">Mono(ADP-ribosyl)transferase</fullName>
    </alternativeName>
</protein>
<keyword evidence="6" id="KW-0520">NAD</keyword>
<sequence>MTNNIISSRSFFISEIEQQQGFFRNLRHYSFPFLAFQLFVDMMLRLDRTEFARDELLEVCREKYSNNPTELKRIDDFEHTYDSKHAIKWYTTDCFIYRIINESLRIESVDLTFKLRYFIRDLHNQLADMQIDCDRLSPHNAFMLTLYRGLRMHLHQFEEIRKNKGNLVSTNSFLSTTSDYVAACFFAGDGNVDQDHVSVIFEITVNAKVKHSIPFAKIEYQSIFKDEDEVLFSIGAIFHVDEIAEVRENLWKVELTLTQIEDKHWNILTAHLNSK</sequence>
<dbReference type="PROSITE" id="PS51996">
    <property type="entry name" value="TR_MART"/>
    <property type="match status" value="1"/>
</dbReference>
<dbReference type="Gene3D" id="3.90.176.10">
    <property type="entry name" value="Toxin ADP-ribosyltransferase, Chain A, domain 1"/>
    <property type="match status" value="1"/>
</dbReference>
<dbReference type="AlphaFoldDB" id="A0A816WRK4"/>
<proteinExistence type="inferred from homology"/>
<name>A0A816WRK4_9BILA</name>
<keyword evidence="3 6" id="KW-0808">Transferase</keyword>
<evidence type="ECO:0000256" key="3">
    <source>
        <dbReference type="ARBA" id="ARBA00022679"/>
    </source>
</evidence>
<dbReference type="SUPFAM" id="SSF56399">
    <property type="entry name" value="ADP-ribosylation"/>
    <property type="match status" value="1"/>
</dbReference>
<dbReference type="Pfam" id="PF01129">
    <property type="entry name" value="ART"/>
    <property type="match status" value="1"/>
</dbReference>
<evidence type="ECO:0000256" key="4">
    <source>
        <dbReference type="ARBA" id="ARBA00022695"/>
    </source>
</evidence>
<comment type="caution">
    <text evidence="7">The sequence shown here is derived from an EMBL/GenBank/DDBJ whole genome shotgun (WGS) entry which is preliminary data.</text>
</comment>
<keyword evidence="2 6" id="KW-0328">Glycosyltransferase</keyword>
<comment type="catalytic activity">
    <reaction evidence="5 6">
        <text>L-arginyl-[protein] + NAD(+) = N(omega)-(ADP-D-ribosyl)-L-arginyl-[protein] + nicotinamide + H(+)</text>
        <dbReference type="Rhea" id="RHEA:19149"/>
        <dbReference type="Rhea" id="RHEA-COMP:10532"/>
        <dbReference type="Rhea" id="RHEA-COMP:15087"/>
        <dbReference type="ChEBI" id="CHEBI:15378"/>
        <dbReference type="ChEBI" id="CHEBI:17154"/>
        <dbReference type="ChEBI" id="CHEBI:29965"/>
        <dbReference type="ChEBI" id="CHEBI:57540"/>
        <dbReference type="ChEBI" id="CHEBI:142554"/>
        <dbReference type="EC" id="2.4.2.31"/>
    </reaction>
</comment>
<evidence type="ECO:0000256" key="6">
    <source>
        <dbReference type="RuleBase" id="RU361228"/>
    </source>
</evidence>
<evidence type="ECO:0000313" key="8">
    <source>
        <dbReference type="Proteomes" id="UP000663856"/>
    </source>
</evidence>
<evidence type="ECO:0000256" key="2">
    <source>
        <dbReference type="ARBA" id="ARBA00022676"/>
    </source>
</evidence>
<dbReference type="Proteomes" id="UP000663856">
    <property type="component" value="Unassembled WGS sequence"/>
</dbReference>
<evidence type="ECO:0000313" key="7">
    <source>
        <dbReference type="EMBL" id="CAF2137535.1"/>
    </source>
</evidence>
<dbReference type="GO" id="GO:0106274">
    <property type="term" value="F:NAD+-protein-arginine ADP-ribosyltransferase activity"/>
    <property type="evidence" value="ECO:0007669"/>
    <property type="project" value="UniProtKB-EC"/>
</dbReference>